<comment type="subcellular location">
    <subcellularLocation>
        <location evidence="1">Secreted</location>
    </subcellularLocation>
</comment>
<evidence type="ECO:0000256" key="4">
    <source>
        <dbReference type="SAM" id="MobiDB-lite"/>
    </source>
</evidence>
<dbReference type="SUPFAM" id="SSF53300">
    <property type="entry name" value="vWA-like"/>
    <property type="match status" value="1"/>
</dbReference>
<evidence type="ECO:0000256" key="5">
    <source>
        <dbReference type="SAM" id="SignalP"/>
    </source>
</evidence>
<name>A0A6A4VQF5_AMPAM</name>
<feature type="compositionally biased region" description="Basic and acidic residues" evidence="4">
    <location>
        <begin position="258"/>
        <end position="268"/>
    </location>
</feature>
<reference evidence="7 8" key="1">
    <citation type="submission" date="2019-07" db="EMBL/GenBank/DDBJ databases">
        <title>Draft genome assembly of a fouling barnacle, Amphibalanus amphitrite (Darwin, 1854): The first reference genome for Thecostraca.</title>
        <authorList>
            <person name="Kim W."/>
        </authorList>
    </citation>
    <scope>NUCLEOTIDE SEQUENCE [LARGE SCALE GENOMIC DNA]</scope>
    <source>
        <strain evidence="7">SNU_AA5</strain>
        <tissue evidence="7">Soma without cirri and trophi</tissue>
    </source>
</reference>
<protein>
    <submittedName>
        <fullName evidence="7">Hemicentin-1</fullName>
    </submittedName>
</protein>
<evidence type="ECO:0000259" key="6">
    <source>
        <dbReference type="Pfam" id="PF25106"/>
    </source>
</evidence>
<feature type="chain" id="PRO_5025556092" evidence="5">
    <location>
        <begin position="25"/>
        <end position="311"/>
    </location>
</feature>
<gene>
    <name evidence="7" type="primary">HMCN1_0</name>
    <name evidence="7" type="ORF">FJT64_009632</name>
</gene>
<keyword evidence="3 5" id="KW-0732">Signal</keyword>
<dbReference type="OrthoDB" id="6362922at2759"/>
<dbReference type="Pfam" id="PF25106">
    <property type="entry name" value="VWA_4"/>
    <property type="match status" value="1"/>
</dbReference>
<feature type="domain" description="Hemicentin-1-like von Willebrand factor A" evidence="6">
    <location>
        <begin position="61"/>
        <end position="222"/>
    </location>
</feature>
<comment type="caution">
    <text evidence="7">The sequence shown here is derived from an EMBL/GenBank/DDBJ whole genome shotgun (WGS) entry which is preliminary data.</text>
</comment>
<dbReference type="AlphaFoldDB" id="A0A6A4VQF5"/>
<evidence type="ECO:0000313" key="7">
    <source>
        <dbReference type="EMBL" id="KAF0292378.1"/>
    </source>
</evidence>
<feature type="region of interest" description="Disordered" evidence="4">
    <location>
        <begin position="291"/>
        <end position="311"/>
    </location>
</feature>
<dbReference type="PANTHER" id="PTHR14905">
    <property type="entry name" value="NG37"/>
    <property type="match status" value="1"/>
</dbReference>
<feature type="region of interest" description="Disordered" evidence="4">
    <location>
        <begin position="245"/>
        <end position="275"/>
    </location>
</feature>
<dbReference type="EMBL" id="VIIS01001816">
    <property type="protein sequence ID" value="KAF0292378.1"/>
    <property type="molecule type" value="Genomic_DNA"/>
</dbReference>
<dbReference type="Gene3D" id="3.40.50.410">
    <property type="entry name" value="von Willebrand factor, type A domain"/>
    <property type="match status" value="1"/>
</dbReference>
<dbReference type="InterPro" id="IPR036465">
    <property type="entry name" value="vWFA_dom_sf"/>
</dbReference>
<proteinExistence type="predicted"/>
<feature type="signal peptide" evidence="5">
    <location>
        <begin position="1"/>
        <end position="24"/>
    </location>
</feature>
<feature type="compositionally biased region" description="Basic and acidic residues" evidence="4">
    <location>
        <begin position="294"/>
        <end position="304"/>
    </location>
</feature>
<organism evidence="7 8">
    <name type="scientific">Amphibalanus amphitrite</name>
    <name type="common">Striped barnacle</name>
    <name type="synonym">Balanus amphitrite</name>
    <dbReference type="NCBI Taxonomy" id="1232801"/>
    <lineage>
        <taxon>Eukaryota</taxon>
        <taxon>Metazoa</taxon>
        <taxon>Ecdysozoa</taxon>
        <taxon>Arthropoda</taxon>
        <taxon>Crustacea</taxon>
        <taxon>Multicrustacea</taxon>
        <taxon>Cirripedia</taxon>
        <taxon>Thoracica</taxon>
        <taxon>Thoracicalcarea</taxon>
        <taxon>Balanomorpha</taxon>
        <taxon>Balanoidea</taxon>
        <taxon>Balanidae</taxon>
        <taxon>Amphibalaninae</taxon>
        <taxon>Amphibalanus</taxon>
    </lineage>
</organism>
<dbReference type="GO" id="GO:0032991">
    <property type="term" value="C:protein-containing complex"/>
    <property type="evidence" value="ECO:0007669"/>
    <property type="project" value="UniProtKB-ARBA"/>
</dbReference>
<accession>A0A6A4VQF5</accession>
<dbReference type="PANTHER" id="PTHR14905:SF7">
    <property type="entry name" value="VON WILLEBRAND FACTOR A DOMAIN-CONTAINING PROTEIN 7"/>
    <property type="match status" value="1"/>
</dbReference>
<evidence type="ECO:0000256" key="3">
    <source>
        <dbReference type="ARBA" id="ARBA00022729"/>
    </source>
</evidence>
<dbReference type="InterPro" id="IPR056861">
    <property type="entry name" value="HMCN1-like_VWA"/>
</dbReference>
<evidence type="ECO:0000256" key="2">
    <source>
        <dbReference type="ARBA" id="ARBA00022525"/>
    </source>
</evidence>
<keyword evidence="2" id="KW-0964">Secreted</keyword>
<dbReference type="Proteomes" id="UP000440578">
    <property type="component" value="Unassembled WGS sequence"/>
</dbReference>
<evidence type="ECO:0000313" key="8">
    <source>
        <dbReference type="Proteomes" id="UP000440578"/>
    </source>
</evidence>
<sequence length="311" mass="33542">MRPPVVAAVCAVLAAVVLPGPAGGSAPDLPRTVVRVHTVGRAVDHLGRSLTDLRPGQRRVSLGVVFDSTGSMYDDLRQLIRGVEEVLQLALKSETHIIDNFILVPFHDPVIGPAVVTDDYHQFHNSLKMLDFRDGGDCPEMALTGLKLALEEALPGSHIYVFTDASAKDHHMLEEIISLISDKEPHIVFVLTGDCSDPDGPGQTVFKRIAAITAGHVFHLKKDSVQQVLQFVRESLRPMKVNLAAVDHSPPQLTSTDGDDRGVGEDRSPPPSVNIHVDQSLDEFTVSVSGGCRRGKEEARRGEKVGAGLTG</sequence>
<evidence type="ECO:0000256" key="1">
    <source>
        <dbReference type="ARBA" id="ARBA00004613"/>
    </source>
</evidence>
<dbReference type="InterPro" id="IPR052577">
    <property type="entry name" value="VWA7"/>
</dbReference>
<keyword evidence="8" id="KW-1185">Reference proteome</keyword>